<feature type="transmembrane region" description="Helical" evidence="1">
    <location>
        <begin position="79"/>
        <end position="96"/>
    </location>
</feature>
<feature type="transmembrane region" description="Helical" evidence="1">
    <location>
        <begin position="12"/>
        <end position="35"/>
    </location>
</feature>
<dbReference type="STRING" id="1111738.GCA_000427905_03459"/>
<comment type="caution">
    <text evidence="3">The sequence shown here is derived from an EMBL/GenBank/DDBJ whole genome shotgun (WGS) entry which is preliminary data.</text>
</comment>
<dbReference type="Proteomes" id="UP000249324">
    <property type="component" value="Unassembled WGS sequence"/>
</dbReference>
<reference evidence="2" key="4">
    <citation type="submission" date="2023-08" db="EMBL/GenBank/DDBJ databases">
        <authorList>
            <person name="Guima S.E.S."/>
            <person name="Martins L.F."/>
            <person name="Silva A.M."/>
            <person name="Setubal J.C."/>
        </authorList>
    </citation>
    <scope>NUCLEOTIDE SEQUENCE</scope>
    <source>
        <strain evidence="2">ZC4RG45</strain>
    </source>
</reference>
<keyword evidence="1" id="KW-0472">Membrane</keyword>
<keyword evidence="1" id="KW-0812">Transmembrane</keyword>
<evidence type="ECO:0000313" key="2">
    <source>
        <dbReference type="EMBL" id="MFO7192319.1"/>
    </source>
</evidence>
<dbReference type="EMBL" id="QGUI02000089">
    <property type="protein sequence ID" value="MFO7192319.1"/>
    <property type="molecule type" value="Genomic_DNA"/>
</dbReference>
<evidence type="ECO:0000256" key="1">
    <source>
        <dbReference type="SAM" id="Phobius"/>
    </source>
</evidence>
<name>A0A2W4JDA0_9PSEU</name>
<gene>
    <name evidence="2" type="ORF">DIU77_008760</name>
    <name evidence="3" type="ORF">DIU77_09770</name>
</gene>
<dbReference type="EMBL" id="QGUI01000333">
    <property type="protein sequence ID" value="PZM97114.1"/>
    <property type="molecule type" value="Genomic_DNA"/>
</dbReference>
<accession>A0A2W4JDA0</accession>
<reference evidence="3" key="2">
    <citation type="submission" date="2018-05" db="EMBL/GenBank/DDBJ databases">
        <authorList>
            <person name="Lanie J.A."/>
            <person name="Ng W.-L."/>
            <person name="Kazmierczak K.M."/>
            <person name="Andrzejewski T.M."/>
            <person name="Davidsen T.M."/>
            <person name="Wayne K.J."/>
            <person name="Tettelin H."/>
            <person name="Glass J.I."/>
            <person name="Rusch D."/>
            <person name="Podicherti R."/>
            <person name="Tsui H.-C.T."/>
            <person name="Winkler M.E."/>
        </authorList>
    </citation>
    <scope>NUCLEOTIDE SEQUENCE</scope>
    <source>
        <strain evidence="3">ZC4RG45</strain>
    </source>
</reference>
<reference evidence="2" key="1">
    <citation type="submission" date="2018-05" db="EMBL/GenBank/DDBJ databases">
        <authorList>
            <person name="Moura L."/>
            <person name="Setubal J.C."/>
        </authorList>
    </citation>
    <scope>NUCLEOTIDE SEQUENCE</scope>
    <source>
        <strain evidence="2">ZC4RG45</strain>
    </source>
</reference>
<feature type="transmembrane region" description="Helical" evidence="1">
    <location>
        <begin position="55"/>
        <end position="72"/>
    </location>
</feature>
<organism evidence="3">
    <name type="scientific">Thermocrispum agreste</name>
    <dbReference type="NCBI Taxonomy" id="37925"/>
    <lineage>
        <taxon>Bacteria</taxon>
        <taxon>Bacillati</taxon>
        <taxon>Actinomycetota</taxon>
        <taxon>Actinomycetes</taxon>
        <taxon>Pseudonocardiales</taxon>
        <taxon>Pseudonocardiaceae</taxon>
        <taxon>Thermocrispum</taxon>
    </lineage>
</organism>
<proteinExistence type="predicted"/>
<feature type="transmembrane region" description="Helical" evidence="1">
    <location>
        <begin position="148"/>
        <end position="172"/>
    </location>
</feature>
<evidence type="ECO:0000313" key="3">
    <source>
        <dbReference type="EMBL" id="PZM97114.1"/>
    </source>
</evidence>
<evidence type="ECO:0000313" key="4">
    <source>
        <dbReference type="Proteomes" id="UP000249324"/>
    </source>
</evidence>
<sequence length="210" mass="22662">MHDATQLVRSYLFLRRGLGLMGIALPFVLILGTAIADGELLYSISGYYHSSMRDVYVGTMCAIGVFLLFYRGYARSDRVASIVAGISAIGVALFPVPGNARVTSTVSGVLHIAFAVVLFATFAYFCLIEFRKSDTARPAGRKRRRNEMYLVTGLIIVACLVLVAVVELIGGLDDLRPVLWLEAIATVAFGVAWLTKGEAILGDRAPGGVR</sequence>
<feature type="transmembrane region" description="Helical" evidence="1">
    <location>
        <begin position="108"/>
        <end position="127"/>
    </location>
</feature>
<dbReference type="AlphaFoldDB" id="A0A2W4JDA0"/>
<keyword evidence="1" id="KW-1133">Transmembrane helix</keyword>
<protein>
    <submittedName>
        <fullName evidence="3">DUF998 domain-containing protein</fullName>
    </submittedName>
</protein>
<reference evidence="2 4" key="3">
    <citation type="journal article" date="2021" name="BMC Genomics">
        <title>Genome-resolved metagenome and metatranscriptome analyses of thermophilic composting reveal key bacterial players and their metabolic interactions.</title>
        <authorList>
            <person name="Braga L.P.P."/>
            <person name="Pereira R.V."/>
            <person name="Martins L.F."/>
            <person name="Moura L.M.S."/>
            <person name="Sanchez F.B."/>
            <person name="Patane J.S.L."/>
            <person name="da Silva A.M."/>
            <person name="Setubal J.C."/>
        </authorList>
    </citation>
    <scope>NUCLEOTIDE SEQUENCE [LARGE SCALE GENOMIC DNA]</scope>
    <source>
        <strain evidence="2">ZC4RG45</strain>
    </source>
</reference>